<evidence type="ECO:0000256" key="1">
    <source>
        <dbReference type="SAM" id="MobiDB-lite"/>
    </source>
</evidence>
<sequence>MKTWIRNSFAVALAAALGLGATAATAAPWGDCGGPGGGMHRMHRMDPAAMSEHMSQRLAALQTALALKPEQAPAWEQFKGVMQEKGRRMSEHMQAMRTQERPKTALERMERMESFAKERLASMQDVHKATEALYGGLDAAQKKTFDEQFPMFGPRGMARGGKASGRMGA</sequence>
<organism evidence="3 4">
    <name type="scientific">Aromatoleum toluvorans</name>
    <dbReference type="NCBI Taxonomy" id="92002"/>
    <lineage>
        <taxon>Bacteria</taxon>
        <taxon>Pseudomonadati</taxon>
        <taxon>Pseudomonadota</taxon>
        <taxon>Betaproteobacteria</taxon>
        <taxon>Rhodocyclales</taxon>
        <taxon>Rhodocyclaceae</taxon>
        <taxon>Aromatoleum</taxon>
    </lineage>
</organism>
<dbReference type="Pfam" id="PF07813">
    <property type="entry name" value="LTXXQ"/>
    <property type="match status" value="1"/>
</dbReference>
<feature type="compositionally biased region" description="Gly residues" evidence="1">
    <location>
        <begin position="158"/>
        <end position="169"/>
    </location>
</feature>
<comment type="caution">
    <text evidence="3">The sequence shown here is derived from an EMBL/GenBank/DDBJ whole genome shotgun (WGS) entry which is preliminary data.</text>
</comment>
<dbReference type="Proteomes" id="UP000623795">
    <property type="component" value="Unassembled WGS sequence"/>
</dbReference>
<proteinExistence type="predicted"/>
<evidence type="ECO:0000256" key="2">
    <source>
        <dbReference type="SAM" id="SignalP"/>
    </source>
</evidence>
<accession>A0ABX1Q3M7</accession>
<protein>
    <recommendedName>
        <fullName evidence="5">LTXXQ motif family protein</fullName>
    </recommendedName>
</protein>
<feature type="chain" id="PRO_5046796705" description="LTXXQ motif family protein" evidence="2">
    <location>
        <begin position="27"/>
        <end position="169"/>
    </location>
</feature>
<evidence type="ECO:0000313" key="3">
    <source>
        <dbReference type="EMBL" id="NMG45532.1"/>
    </source>
</evidence>
<evidence type="ECO:0008006" key="5">
    <source>
        <dbReference type="Google" id="ProtNLM"/>
    </source>
</evidence>
<dbReference type="EMBL" id="WTVN01000031">
    <property type="protein sequence ID" value="NMG45532.1"/>
    <property type="molecule type" value="Genomic_DNA"/>
</dbReference>
<reference evidence="3 4" key="1">
    <citation type="submission" date="2019-12" db="EMBL/GenBank/DDBJ databases">
        <title>Comparative genomics gives insights into the taxonomy of the Azoarcus-Aromatoleum group and reveals separate origins of nif in the plant-associated Azoarcus and non-plant-associated Aromatoleum sub-groups.</title>
        <authorList>
            <person name="Lafos M."/>
            <person name="Maluk M."/>
            <person name="Batista M."/>
            <person name="Junghare M."/>
            <person name="Carmona M."/>
            <person name="Faoro H."/>
            <person name="Cruz L.M."/>
            <person name="Battistoni F."/>
            <person name="De Souza E."/>
            <person name="Pedrosa F."/>
            <person name="Chen W.-M."/>
            <person name="Poole P.S."/>
            <person name="Dixon R.A."/>
            <person name="James E.K."/>
        </authorList>
    </citation>
    <scope>NUCLEOTIDE SEQUENCE [LARGE SCALE GENOMIC DNA]</scope>
    <source>
        <strain evidence="3 4">Td21</strain>
    </source>
</reference>
<keyword evidence="4" id="KW-1185">Reference proteome</keyword>
<feature type="non-terminal residue" evidence="3">
    <location>
        <position position="169"/>
    </location>
</feature>
<dbReference type="InterPro" id="IPR012899">
    <property type="entry name" value="LTXXQ"/>
</dbReference>
<name>A0ABX1Q3M7_9RHOO</name>
<evidence type="ECO:0000313" key="4">
    <source>
        <dbReference type="Proteomes" id="UP000623795"/>
    </source>
</evidence>
<feature type="region of interest" description="Disordered" evidence="1">
    <location>
        <begin position="150"/>
        <end position="169"/>
    </location>
</feature>
<keyword evidence="2" id="KW-0732">Signal</keyword>
<gene>
    <name evidence="3" type="ORF">GPA22_17600</name>
</gene>
<dbReference type="RefSeq" id="WP_169257365.1">
    <property type="nucleotide sequence ID" value="NZ_WTVN01000031.1"/>
</dbReference>
<feature type="signal peptide" evidence="2">
    <location>
        <begin position="1"/>
        <end position="26"/>
    </location>
</feature>